<sequence length="36" mass="4282">MLKLLTFTRRKETLPENPSRLPNHGKFHFCETLLRG</sequence>
<name>A0A553P8C4_TIGCA</name>
<evidence type="ECO:0000313" key="1">
    <source>
        <dbReference type="EMBL" id="TRY73934.1"/>
    </source>
</evidence>
<dbReference type="Proteomes" id="UP000318571">
    <property type="component" value="Chromosome 3"/>
</dbReference>
<reference evidence="1 2" key="1">
    <citation type="journal article" date="2018" name="Nat. Ecol. Evol.">
        <title>Genomic signatures of mitonuclear coevolution across populations of Tigriopus californicus.</title>
        <authorList>
            <person name="Barreto F.S."/>
            <person name="Watson E.T."/>
            <person name="Lima T.G."/>
            <person name="Willett C.S."/>
            <person name="Edmands S."/>
            <person name="Li W."/>
            <person name="Burton R.S."/>
        </authorList>
    </citation>
    <scope>NUCLEOTIDE SEQUENCE [LARGE SCALE GENOMIC DNA]</scope>
    <source>
        <strain evidence="1 2">San Diego</strain>
    </source>
</reference>
<accession>A0A553P8C4</accession>
<dbReference type="EMBL" id="VCGU01000007">
    <property type="protein sequence ID" value="TRY73934.1"/>
    <property type="molecule type" value="Genomic_DNA"/>
</dbReference>
<gene>
    <name evidence="1" type="ORF">TCAL_15757</name>
</gene>
<dbReference type="AlphaFoldDB" id="A0A553P8C4"/>
<proteinExistence type="predicted"/>
<keyword evidence="2" id="KW-1185">Reference proteome</keyword>
<comment type="caution">
    <text evidence="1">The sequence shown here is derived from an EMBL/GenBank/DDBJ whole genome shotgun (WGS) entry which is preliminary data.</text>
</comment>
<organism evidence="1 2">
    <name type="scientific">Tigriopus californicus</name>
    <name type="common">Marine copepod</name>
    <dbReference type="NCBI Taxonomy" id="6832"/>
    <lineage>
        <taxon>Eukaryota</taxon>
        <taxon>Metazoa</taxon>
        <taxon>Ecdysozoa</taxon>
        <taxon>Arthropoda</taxon>
        <taxon>Crustacea</taxon>
        <taxon>Multicrustacea</taxon>
        <taxon>Hexanauplia</taxon>
        <taxon>Copepoda</taxon>
        <taxon>Harpacticoida</taxon>
        <taxon>Harpacticidae</taxon>
        <taxon>Tigriopus</taxon>
    </lineage>
</organism>
<evidence type="ECO:0000313" key="2">
    <source>
        <dbReference type="Proteomes" id="UP000318571"/>
    </source>
</evidence>
<protein>
    <submittedName>
        <fullName evidence="1">Uncharacterized protein</fullName>
    </submittedName>
</protein>